<reference evidence="1" key="1">
    <citation type="submission" date="2023-06" db="EMBL/GenBank/DDBJ databases">
        <authorList>
            <person name="Kurt Z."/>
        </authorList>
    </citation>
    <scope>NUCLEOTIDE SEQUENCE</scope>
</reference>
<protein>
    <submittedName>
        <fullName evidence="2">Hypothetical_protein</fullName>
    </submittedName>
</protein>
<organism evidence="1">
    <name type="scientific">Hexamita inflata</name>
    <dbReference type="NCBI Taxonomy" id="28002"/>
    <lineage>
        <taxon>Eukaryota</taxon>
        <taxon>Metamonada</taxon>
        <taxon>Diplomonadida</taxon>
        <taxon>Hexamitidae</taxon>
        <taxon>Hexamitinae</taxon>
        <taxon>Hexamita</taxon>
    </lineage>
</organism>
<gene>
    <name evidence="1" type="ORF">HINF_LOCUS1761</name>
    <name evidence="2" type="ORF">HINF_LOCUS23131</name>
</gene>
<name>A0AA86N7F7_9EUKA</name>
<dbReference type="AlphaFoldDB" id="A0AA86N7F7"/>
<evidence type="ECO:0000313" key="2">
    <source>
        <dbReference type="EMBL" id="CAL6012074.1"/>
    </source>
</evidence>
<dbReference type="Proteomes" id="UP001642409">
    <property type="component" value="Unassembled WGS sequence"/>
</dbReference>
<evidence type="ECO:0000313" key="1">
    <source>
        <dbReference type="EMBL" id="CAI9914116.1"/>
    </source>
</evidence>
<proteinExistence type="predicted"/>
<dbReference type="EMBL" id="CATOUU010000042">
    <property type="protein sequence ID" value="CAI9914116.1"/>
    <property type="molecule type" value="Genomic_DNA"/>
</dbReference>
<comment type="caution">
    <text evidence="1">The sequence shown here is derived from an EMBL/GenBank/DDBJ whole genome shotgun (WGS) entry which is preliminary data.</text>
</comment>
<sequence length="147" mass="16910">MTKLKDIFKKLKLMFAFQNICAHAHVCTQRTLCASKCAHFLFLYAFCAQKPALVILDYIVKQDDQITQCGGSQNSTERREQVDFKQIRVKFVKQQVIRFMKDSFTIACSHESSCARKRHVLVQHAQECAITQVQNSFQAALIQFNTS</sequence>
<evidence type="ECO:0000313" key="3">
    <source>
        <dbReference type="Proteomes" id="UP001642409"/>
    </source>
</evidence>
<reference evidence="2 3" key="2">
    <citation type="submission" date="2024-07" db="EMBL/GenBank/DDBJ databases">
        <authorList>
            <person name="Akdeniz Z."/>
        </authorList>
    </citation>
    <scope>NUCLEOTIDE SEQUENCE [LARGE SCALE GENOMIC DNA]</scope>
</reference>
<accession>A0AA86N7F7</accession>
<dbReference type="EMBL" id="CAXDID020000065">
    <property type="protein sequence ID" value="CAL6012074.1"/>
    <property type="molecule type" value="Genomic_DNA"/>
</dbReference>
<keyword evidence="3" id="KW-1185">Reference proteome</keyword>